<reference evidence="3 4" key="1">
    <citation type="submission" date="2019-03" db="EMBL/GenBank/DDBJ databases">
        <title>Genomic Encyclopedia of Archaeal and Bacterial Type Strains, Phase II (KMG-II): from individual species to whole genera.</title>
        <authorList>
            <person name="Goeker M."/>
        </authorList>
    </citation>
    <scope>NUCLEOTIDE SEQUENCE [LARGE SCALE GENOMIC DNA]</scope>
    <source>
        <strain evidence="3 4">DSM 25687</strain>
    </source>
</reference>
<dbReference type="InterPro" id="IPR026444">
    <property type="entry name" value="Secre_tail"/>
</dbReference>
<dbReference type="NCBIfam" id="TIGR02608">
    <property type="entry name" value="delta_60_rpt"/>
    <property type="match status" value="4"/>
</dbReference>
<keyword evidence="1" id="KW-0732">Signal</keyword>
<protein>
    <submittedName>
        <fullName evidence="3">Putative delta-60 repeat protein/predicted secreted protein (Por secretion system target)</fullName>
    </submittedName>
</protein>
<dbReference type="SUPFAM" id="SSF101908">
    <property type="entry name" value="Putative isomerase YbhE"/>
    <property type="match status" value="1"/>
</dbReference>
<dbReference type="Gene3D" id="2.80.10.50">
    <property type="match status" value="2"/>
</dbReference>
<dbReference type="Pfam" id="PF18962">
    <property type="entry name" value="Por_Secre_tail"/>
    <property type="match status" value="1"/>
</dbReference>
<evidence type="ECO:0000313" key="4">
    <source>
        <dbReference type="Proteomes" id="UP000295260"/>
    </source>
</evidence>
<dbReference type="InterPro" id="IPR013431">
    <property type="entry name" value="Delta_60_rpt"/>
</dbReference>
<proteinExistence type="predicted"/>
<dbReference type="Proteomes" id="UP000295260">
    <property type="component" value="Unassembled WGS sequence"/>
</dbReference>
<evidence type="ECO:0000256" key="1">
    <source>
        <dbReference type="ARBA" id="ARBA00022729"/>
    </source>
</evidence>
<dbReference type="NCBIfam" id="TIGR04183">
    <property type="entry name" value="Por_Secre_tail"/>
    <property type="match status" value="1"/>
</dbReference>
<dbReference type="RefSeq" id="WP_133533743.1">
    <property type="nucleotide sequence ID" value="NZ_SNXR01000016.1"/>
</dbReference>
<dbReference type="AlphaFoldDB" id="A0A4V3CRT8"/>
<evidence type="ECO:0000313" key="3">
    <source>
        <dbReference type="EMBL" id="TDP58012.1"/>
    </source>
</evidence>
<comment type="caution">
    <text evidence="3">The sequence shown here is derived from an EMBL/GenBank/DDBJ whole genome shotgun (WGS) entry which is preliminary data.</text>
</comment>
<dbReference type="Pfam" id="PF17164">
    <property type="entry name" value="DUF5122"/>
    <property type="match status" value="2"/>
</dbReference>
<organism evidence="3 4">
    <name type="scientific">Flavobacterium dankookense</name>
    <dbReference type="NCBI Taxonomy" id="706186"/>
    <lineage>
        <taxon>Bacteria</taxon>
        <taxon>Pseudomonadati</taxon>
        <taxon>Bacteroidota</taxon>
        <taxon>Flavobacteriia</taxon>
        <taxon>Flavobacteriales</taxon>
        <taxon>Flavobacteriaceae</taxon>
        <taxon>Flavobacterium</taxon>
    </lineage>
</organism>
<sequence>MKNKVALCFILFYFQIVNCQYGQLDFTFNNNGSIRSSIGQNSSARQILFQPEGKILFLGSSDDSGISFGNSYVGISRLLENGNFDTTFGTNGFMRFSLNNASYTFFSGITPDDNGNLFLRTRYLNSSLTKMSSDFVIDTTFGTNGTILISFGTEYYSSRIEFLPDGSFLAIGNTKLTSSSPYSTVVRKYNAIGQQDMTFGLNGTRVFSLDNIPSNRYGGRLINLPDEKYAVIGTYLYTDNNNVQRENLFIKKFNADGTVVNTFGNNGTVLSSEVSISFINQIDENGTITIYGDGTTTYLNSPTVYIKKIKFDVNGNLINQPATLFFPDIPNRRIYDVILQSDQKLIIAGDYIENTPINGANSFVCRFLSDGSLDDTFANNGQFLRAFGNGNEAINKVAQAPDGKIVFAGQIISNPGTEFLMGRLTSGIDLGVVNFNQKDIVKLYPNPIENLATLNFELNETNKITLRLHDLNGRIITTFFDNEIKEKGSHTIELNIENNIKGVFLLVLSDNLGNSHSTKVIIE</sequence>
<dbReference type="OrthoDB" id="9805017at2"/>
<accession>A0A4V3CRT8</accession>
<dbReference type="EMBL" id="SNXR01000016">
    <property type="protein sequence ID" value="TDP58012.1"/>
    <property type="molecule type" value="Genomic_DNA"/>
</dbReference>
<feature type="domain" description="Secretion system C-terminal sorting" evidence="2">
    <location>
        <begin position="443"/>
        <end position="522"/>
    </location>
</feature>
<gene>
    <name evidence="3" type="ORF">BC748_2527</name>
</gene>
<evidence type="ECO:0000259" key="2">
    <source>
        <dbReference type="Pfam" id="PF18962"/>
    </source>
</evidence>
<keyword evidence="4" id="KW-1185">Reference proteome</keyword>
<name>A0A4V3CRT8_9FLAO</name>